<evidence type="ECO:0000313" key="1">
    <source>
        <dbReference type="EMBL" id="KUN03276.1"/>
    </source>
</evidence>
<protein>
    <recommendedName>
        <fullName evidence="3">SMP-30/Gluconolactonase/LRE-like region domain-containing protein</fullName>
    </recommendedName>
</protein>
<gene>
    <name evidence="1" type="ORF">AQI95_22400</name>
</gene>
<sequence>MTSDRPETRLAPYARLPRAHHDHHVLHSSVDAFGRAHWLLTEHPPADSVRGGARSPRSRDRDALCDLLVVTVGDGAPYETRLTAVPPRFPRVEALPDGGFLLLASRSRPSDGRQVQVFDALGRPTDTFRVGDAVSHCLVDESGALWVGHFDEGVYGDDELSAPGLSRWSSSGERLWSYRPVPGADWISDCYALNVSGRTAWACPYTDFPLLRIDPAGAVRVRRNLLRGAKGFAVHGGRVVFLGGYGDDHDRIADCRLTGDTVEVGDERRLTRPDGSRLDRGSRIVSRGARLYVQDGPRTEWWVLDLA</sequence>
<accession>A0A101P1N7</accession>
<evidence type="ECO:0008006" key="3">
    <source>
        <dbReference type="Google" id="ProtNLM"/>
    </source>
</evidence>
<dbReference type="EMBL" id="LMWN01000033">
    <property type="protein sequence ID" value="KUN03276.1"/>
    <property type="molecule type" value="Genomic_DNA"/>
</dbReference>
<dbReference type="STRING" id="67386.AQI95_22400"/>
<reference evidence="1 2" key="1">
    <citation type="submission" date="2015-10" db="EMBL/GenBank/DDBJ databases">
        <title>Draft genome sequence of Streptomyces yokosukanensis DSM 40224, type strain for the species Streptomyces yokosukanensis.</title>
        <authorList>
            <person name="Ruckert C."/>
            <person name="Winkler A."/>
            <person name="Kalinowski J."/>
            <person name="Kampfer P."/>
            <person name="Glaeser S."/>
        </authorList>
    </citation>
    <scope>NUCLEOTIDE SEQUENCE [LARGE SCALE GENOMIC DNA]</scope>
    <source>
        <strain evidence="1 2">DSM 40224</strain>
    </source>
</reference>
<dbReference type="Proteomes" id="UP000053127">
    <property type="component" value="Unassembled WGS sequence"/>
</dbReference>
<dbReference type="SUPFAM" id="SSF63829">
    <property type="entry name" value="Calcium-dependent phosphotriesterase"/>
    <property type="match status" value="1"/>
</dbReference>
<proteinExistence type="predicted"/>
<dbReference type="RefSeq" id="WP_067126479.1">
    <property type="nucleotide sequence ID" value="NZ_JBFACD010000010.1"/>
</dbReference>
<keyword evidence="2" id="KW-1185">Reference proteome</keyword>
<dbReference type="OrthoDB" id="6636929at2"/>
<evidence type="ECO:0000313" key="2">
    <source>
        <dbReference type="Proteomes" id="UP000053127"/>
    </source>
</evidence>
<dbReference type="AlphaFoldDB" id="A0A101P1N7"/>
<comment type="caution">
    <text evidence="1">The sequence shown here is derived from an EMBL/GenBank/DDBJ whole genome shotgun (WGS) entry which is preliminary data.</text>
</comment>
<organism evidence="1 2">
    <name type="scientific">Streptomyces yokosukanensis</name>
    <dbReference type="NCBI Taxonomy" id="67386"/>
    <lineage>
        <taxon>Bacteria</taxon>
        <taxon>Bacillati</taxon>
        <taxon>Actinomycetota</taxon>
        <taxon>Actinomycetes</taxon>
        <taxon>Kitasatosporales</taxon>
        <taxon>Streptomycetaceae</taxon>
        <taxon>Streptomyces</taxon>
    </lineage>
</organism>
<name>A0A101P1N7_9ACTN</name>